<dbReference type="InterPro" id="IPR036322">
    <property type="entry name" value="WD40_repeat_dom_sf"/>
</dbReference>
<dbReference type="PANTHER" id="PTHR22844:SF387">
    <property type="entry name" value="F3I6.5 PROTEIN"/>
    <property type="match status" value="1"/>
</dbReference>
<dbReference type="EMBL" id="KQ992353">
    <property type="protein sequence ID" value="KZV50674.1"/>
    <property type="molecule type" value="Genomic_DNA"/>
</dbReference>
<dbReference type="Proteomes" id="UP000250235">
    <property type="component" value="Unassembled WGS sequence"/>
</dbReference>
<feature type="repeat" description="WD" evidence="3">
    <location>
        <begin position="323"/>
        <end position="352"/>
    </location>
</feature>
<accession>A0A2Z7D0Z1</accession>
<feature type="repeat" description="WD" evidence="3">
    <location>
        <begin position="232"/>
        <end position="272"/>
    </location>
</feature>
<evidence type="ECO:0000256" key="3">
    <source>
        <dbReference type="PROSITE-ProRule" id="PRU00221"/>
    </source>
</evidence>
<name>A0A2Z7D0Z1_9LAMI</name>
<dbReference type="InterPro" id="IPR045182">
    <property type="entry name" value="JINGUBANG-like"/>
</dbReference>
<dbReference type="PANTHER" id="PTHR22844">
    <property type="entry name" value="F-BOX AND WD40 DOMAIN PROTEIN"/>
    <property type="match status" value="1"/>
</dbReference>
<dbReference type="Pfam" id="PF00400">
    <property type="entry name" value="WD40"/>
    <property type="match status" value="6"/>
</dbReference>
<dbReference type="AlphaFoldDB" id="A0A2Z7D0Z1"/>
<protein>
    <submittedName>
        <fullName evidence="4">Vegetative incompatibility protein HET-E-1</fullName>
    </submittedName>
</protein>
<dbReference type="InterPro" id="IPR015943">
    <property type="entry name" value="WD40/YVTN_repeat-like_dom_sf"/>
</dbReference>
<dbReference type="Gene3D" id="2.130.10.10">
    <property type="entry name" value="YVTN repeat-like/Quinoprotein amine dehydrogenase"/>
    <property type="match status" value="2"/>
</dbReference>
<organism evidence="4 5">
    <name type="scientific">Dorcoceras hygrometricum</name>
    <dbReference type="NCBI Taxonomy" id="472368"/>
    <lineage>
        <taxon>Eukaryota</taxon>
        <taxon>Viridiplantae</taxon>
        <taxon>Streptophyta</taxon>
        <taxon>Embryophyta</taxon>
        <taxon>Tracheophyta</taxon>
        <taxon>Spermatophyta</taxon>
        <taxon>Magnoliopsida</taxon>
        <taxon>eudicotyledons</taxon>
        <taxon>Gunneridae</taxon>
        <taxon>Pentapetalae</taxon>
        <taxon>asterids</taxon>
        <taxon>lamiids</taxon>
        <taxon>Lamiales</taxon>
        <taxon>Gesneriaceae</taxon>
        <taxon>Didymocarpoideae</taxon>
        <taxon>Trichosporeae</taxon>
        <taxon>Loxocarpinae</taxon>
        <taxon>Dorcoceras</taxon>
    </lineage>
</organism>
<keyword evidence="5" id="KW-1185">Reference proteome</keyword>
<reference evidence="4 5" key="1">
    <citation type="journal article" date="2015" name="Proc. Natl. Acad. Sci. U.S.A.">
        <title>The resurrection genome of Boea hygrometrica: A blueprint for survival of dehydration.</title>
        <authorList>
            <person name="Xiao L."/>
            <person name="Yang G."/>
            <person name="Zhang L."/>
            <person name="Yang X."/>
            <person name="Zhao S."/>
            <person name="Ji Z."/>
            <person name="Zhou Q."/>
            <person name="Hu M."/>
            <person name="Wang Y."/>
            <person name="Chen M."/>
            <person name="Xu Y."/>
            <person name="Jin H."/>
            <person name="Xiao X."/>
            <person name="Hu G."/>
            <person name="Bao F."/>
            <person name="Hu Y."/>
            <person name="Wan P."/>
            <person name="Li L."/>
            <person name="Deng X."/>
            <person name="Kuang T."/>
            <person name="Xiang C."/>
            <person name="Zhu J.K."/>
            <person name="Oliver M.J."/>
            <person name="He Y."/>
        </authorList>
    </citation>
    <scope>NUCLEOTIDE SEQUENCE [LARGE SCALE GENOMIC DNA]</scope>
    <source>
        <strain evidence="5">cv. XS01</strain>
    </source>
</reference>
<dbReference type="SUPFAM" id="SSF50978">
    <property type="entry name" value="WD40 repeat-like"/>
    <property type="match status" value="1"/>
</dbReference>
<dbReference type="PROSITE" id="PS50294">
    <property type="entry name" value="WD_REPEATS_REGION"/>
    <property type="match status" value="4"/>
</dbReference>
<dbReference type="PROSITE" id="PS50082">
    <property type="entry name" value="WD_REPEATS_2"/>
    <property type="match status" value="5"/>
</dbReference>
<dbReference type="OrthoDB" id="674604at2759"/>
<dbReference type="PRINTS" id="PR00320">
    <property type="entry name" value="GPROTEINBRPT"/>
</dbReference>
<dbReference type="FunFam" id="2.130.10.10:FF:000775">
    <property type="entry name" value="BnaA09g28200D protein"/>
    <property type="match status" value="1"/>
</dbReference>
<dbReference type="SMART" id="SM00320">
    <property type="entry name" value="WD40"/>
    <property type="match status" value="7"/>
</dbReference>
<dbReference type="InterPro" id="IPR020472">
    <property type="entry name" value="WD40_PAC1"/>
</dbReference>
<feature type="repeat" description="WD" evidence="3">
    <location>
        <begin position="69"/>
        <end position="99"/>
    </location>
</feature>
<evidence type="ECO:0000313" key="4">
    <source>
        <dbReference type="EMBL" id="KZV50674.1"/>
    </source>
</evidence>
<evidence type="ECO:0000313" key="5">
    <source>
        <dbReference type="Proteomes" id="UP000250235"/>
    </source>
</evidence>
<evidence type="ECO:0000256" key="2">
    <source>
        <dbReference type="ARBA" id="ARBA00022737"/>
    </source>
</evidence>
<gene>
    <name evidence="4" type="ORF">F511_29278</name>
</gene>
<evidence type="ECO:0000256" key="1">
    <source>
        <dbReference type="ARBA" id="ARBA00022574"/>
    </source>
</evidence>
<keyword evidence="1 3" id="KW-0853">WD repeat</keyword>
<keyword evidence="2" id="KW-0677">Repeat</keyword>
<sequence length="414" mass="45371">MVRFLLPFQSDNKGRESEEILQSNDSFSNSSLASQSSLQSVPSLSAPCCSDIFEQQPAAAASHQCLVTLKGHSSYVFSLTLAGKYLYSADSNGEIRVWDRIKYSSAIHDSCDGYTVAEGCGAVKFMLVLGEKLFTAHQDNKIRVWKVDSSFPTQKYKINATLPTMNDRCSKIFSAGNYVKVRKNKKCTWVHHVDAVSALSLSKDGSLLYSVSWDRTLKLWRTSDFRCLESVQNAHDDAINAVVSSVDGHIYTGSADKKIKVWRKNEGDQKHSLVSTLEKHKSAVNALALSTDGSVLYSGACDRSIIVWDKDGGAAHMAVTGALRGHTKAILCLTVVADMLCSGSADRTVRVWRRGAGKSYCCLAVLEGHKSPIKCLTAASDDNISNDNSGKSYLVYSGSLDFDVKTWQIWVPSF</sequence>
<dbReference type="CDD" id="cd00200">
    <property type="entry name" value="WD40"/>
    <property type="match status" value="1"/>
</dbReference>
<feature type="repeat" description="WD" evidence="3">
    <location>
        <begin position="277"/>
        <end position="309"/>
    </location>
</feature>
<proteinExistence type="predicted"/>
<feature type="repeat" description="WD" evidence="3">
    <location>
        <begin position="189"/>
        <end position="230"/>
    </location>
</feature>
<dbReference type="InterPro" id="IPR001680">
    <property type="entry name" value="WD40_rpt"/>
</dbReference>